<evidence type="ECO:0000256" key="2">
    <source>
        <dbReference type="SAM" id="Phobius"/>
    </source>
</evidence>
<evidence type="ECO:0000313" key="4">
    <source>
        <dbReference type="Proteomes" id="UP000199302"/>
    </source>
</evidence>
<dbReference type="STRING" id="871652.SAMN04515673_105112"/>
<feature type="transmembrane region" description="Helical" evidence="2">
    <location>
        <begin position="16"/>
        <end position="41"/>
    </location>
</feature>
<reference evidence="3 4" key="1">
    <citation type="submission" date="2016-10" db="EMBL/GenBank/DDBJ databases">
        <authorList>
            <person name="de Groot N.N."/>
        </authorList>
    </citation>
    <scope>NUCLEOTIDE SEQUENCE [LARGE SCALE GENOMIC DNA]</scope>
    <source>
        <strain evidence="4">KMM 9023,NRIC 0796,JCM 17311,KCTC 23692</strain>
    </source>
</reference>
<feature type="transmembrane region" description="Helical" evidence="2">
    <location>
        <begin position="47"/>
        <end position="68"/>
    </location>
</feature>
<keyword evidence="2" id="KW-0472">Membrane</keyword>
<gene>
    <name evidence="3" type="ORF">SAMN04515673_105112</name>
</gene>
<keyword evidence="4" id="KW-1185">Reference proteome</keyword>
<keyword evidence="2" id="KW-0812">Transmembrane</keyword>
<dbReference type="RefSeq" id="WP_092079540.1">
    <property type="nucleotide sequence ID" value="NZ_FOYI01000005.1"/>
</dbReference>
<dbReference type="EMBL" id="FOYI01000005">
    <property type="protein sequence ID" value="SFR08702.1"/>
    <property type="molecule type" value="Genomic_DNA"/>
</dbReference>
<sequence>MLEALQDKAAEGARRAAWAVVGSLLLAVGAGFLTVAAWMVLDAVRDAQFAALVIGLTYAGGGILALGFGAARTHRSRRPLGHGAQGPAHLRSTPEAPAADPFERMARAFAEGFQTGRAMRR</sequence>
<organism evidence="3 4">
    <name type="scientific">Poseidonocella sedimentorum</name>
    <dbReference type="NCBI Taxonomy" id="871652"/>
    <lineage>
        <taxon>Bacteria</taxon>
        <taxon>Pseudomonadati</taxon>
        <taxon>Pseudomonadota</taxon>
        <taxon>Alphaproteobacteria</taxon>
        <taxon>Rhodobacterales</taxon>
        <taxon>Roseobacteraceae</taxon>
        <taxon>Poseidonocella</taxon>
    </lineage>
</organism>
<proteinExistence type="predicted"/>
<evidence type="ECO:0000256" key="1">
    <source>
        <dbReference type="SAM" id="MobiDB-lite"/>
    </source>
</evidence>
<dbReference type="OrthoDB" id="7875651at2"/>
<protein>
    <recommendedName>
        <fullName evidence="5">Holin-X, holin superfamily III</fullName>
    </recommendedName>
</protein>
<accession>A0A1I6DTL9</accession>
<dbReference type="Proteomes" id="UP000199302">
    <property type="component" value="Unassembled WGS sequence"/>
</dbReference>
<keyword evidence="2" id="KW-1133">Transmembrane helix</keyword>
<evidence type="ECO:0008006" key="5">
    <source>
        <dbReference type="Google" id="ProtNLM"/>
    </source>
</evidence>
<feature type="region of interest" description="Disordered" evidence="1">
    <location>
        <begin position="76"/>
        <end position="97"/>
    </location>
</feature>
<evidence type="ECO:0000313" key="3">
    <source>
        <dbReference type="EMBL" id="SFR08702.1"/>
    </source>
</evidence>
<dbReference type="AlphaFoldDB" id="A0A1I6DTL9"/>
<name>A0A1I6DTL9_9RHOB</name>